<organism evidence="1 2">
    <name type="scientific">Rhizophagus clarus</name>
    <dbReference type="NCBI Taxonomy" id="94130"/>
    <lineage>
        <taxon>Eukaryota</taxon>
        <taxon>Fungi</taxon>
        <taxon>Fungi incertae sedis</taxon>
        <taxon>Mucoromycota</taxon>
        <taxon>Glomeromycotina</taxon>
        <taxon>Glomeromycetes</taxon>
        <taxon>Glomerales</taxon>
        <taxon>Glomeraceae</taxon>
        <taxon>Rhizophagus</taxon>
    </lineage>
</organism>
<gene>
    <name evidence="1" type="ORF">RclHR1_02110005</name>
</gene>
<protein>
    <submittedName>
        <fullName evidence="1">Uncharacterized protein</fullName>
    </submittedName>
</protein>
<reference evidence="1 2" key="1">
    <citation type="submission" date="2017-11" db="EMBL/GenBank/DDBJ databases">
        <title>The genome of Rhizophagus clarus HR1 reveals common genetic basis of auxotrophy among arbuscular mycorrhizal fungi.</title>
        <authorList>
            <person name="Kobayashi Y."/>
        </authorList>
    </citation>
    <scope>NUCLEOTIDE SEQUENCE [LARGE SCALE GENOMIC DNA]</scope>
    <source>
        <strain evidence="1 2">HR1</strain>
    </source>
</reference>
<name>A0A2Z6RLA5_9GLOM</name>
<keyword evidence="2" id="KW-1185">Reference proteome</keyword>
<accession>A0A2Z6RLA5</accession>
<proteinExistence type="predicted"/>
<dbReference type="Proteomes" id="UP000247702">
    <property type="component" value="Unassembled WGS sequence"/>
</dbReference>
<comment type="caution">
    <text evidence="1">The sequence shown here is derived from an EMBL/GenBank/DDBJ whole genome shotgun (WGS) entry which is preliminary data.</text>
</comment>
<dbReference type="EMBL" id="BEXD01001236">
    <property type="protein sequence ID" value="GBB93106.1"/>
    <property type="molecule type" value="Genomic_DNA"/>
</dbReference>
<evidence type="ECO:0000313" key="1">
    <source>
        <dbReference type="EMBL" id="GBB93106.1"/>
    </source>
</evidence>
<sequence>MRLHPTIRDLVEKNSVISRSGLINQHQGLDAILEEVNKALKTLIPSVLQQHHWEIAAHNCKKFLQLHNNFFKIIGYNDAQANSPRTHPESVTEYQRFQVYLRKLNFLNLMEVKTDFKSLVPSFRPIPITQQEAIAQKDESKMTRIEILRKLESFLELMSESIRKQYCGIGFKKKNELLTILQVIQNLQSVDNETVNIDVV</sequence>
<dbReference type="AlphaFoldDB" id="A0A2Z6RLA5"/>
<evidence type="ECO:0000313" key="2">
    <source>
        <dbReference type="Proteomes" id="UP000247702"/>
    </source>
</evidence>